<feature type="transmembrane region" description="Helical" evidence="9">
    <location>
        <begin position="161"/>
        <end position="178"/>
    </location>
</feature>
<dbReference type="Proteomes" id="UP000000557">
    <property type="component" value="Chromosome"/>
</dbReference>
<dbReference type="HAMAP" id="MF_00024">
    <property type="entry name" value="CobD_CbiB"/>
    <property type="match status" value="1"/>
</dbReference>
<dbReference type="PANTHER" id="PTHR34308">
    <property type="entry name" value="COBALAMIN BIOSYNTHESIS PROTEIN CBIB"/>
    <property type="match status" value="1"/>
</dbReference>
<evidence type="ECO:0000256" key="4">
    <source>
        <dbReference type="ARBA" id="ARBA00022475"/>
    </source>
</evidence>
<accession>Q7NHT7</accession>
<comment type="similarity">
    <text evidence="3 9">Belongs to the CobD/CbiB family.</text>
</comment>
<keyword evidence="8 9" id="KW-0472">Membrane</keyword>
<dbReference type="NCBIfam" id="TIGR00380">
    <property type="entry name" value="cobal_cbiB"/>
    <property type="match status" value="1"/>
</dbReference>
<dbReference type="EMBL" id="BA000045">
    <property type="protein sequence ID" value="BAC90389.1"/>
    <property type="molecule type" value="Genomic_DNA"/>
</dbReference>
<dbReference type="UniPathway" id="UPA00148"/>
<comment type="caution">
    <text evidence="9">Lacks conserved residue(s) required for the propagation of feature annotation.</text>
</comment>
<keyword evidence="11" id="KW-1185">Reference proteome</keyword>
<proteinExistence type="inferred from homology"/>
<sequence>MPSALVFGCAFLLDGLLGDPPRLYHPVQAMGAVIASVQRWGLSRIQSPGGRRLLGVGLTVGLAGGSAAGGWALIVLAADIQPWLGGVVEVVLMAACFATRSLAEAAGAVAIALAAGDLPTARRVLSRYVGRDTEDLGEAEIARAVVETVAENTTDGVTAPLFYAALGGAPLALAFKAVSTLDSMIGYRDEPYTHFGWFAARSDDWLNWMPARLTALTVAILSGRPGRVIAIVRRDAHRDPSPNSGVSIAAYAGALDIQLGGLNRYRGIIKKKPTLGDAHLPLDPQTIRRSVGLLWRTAAVWAGVSVVLLVVAHG</sequence>
<reference evidence="10 11" key="1">
    <citation type="journal article" date="2003" name="DNA Res.">
        <title>Complete genome structure of Gloeobacter violaceus PCC 7421, a cyanobacterium that lacks thylakoids.</title>
        <authorList>
            <person name="Nakamura Y."/>
            <person name="Kaneko T."/>
            <person name="Sato S."/>
            <person name="Mimuro M."/>
            <person name="Miyashita H."/>
            <person name="Tsuchiya T."/>
            <person name="Sasamoto S."/>
            <person name="Watanabe A."/>
            <person name="Kawashima K."/>
            <person name="Kishida Y."/>
            <person name="Kiyokawa C."/>
            <person name="Kohara M."/>
            <person name="Matsumoto M."/>
            <person name="Matsuno A."/>
            <person name="Nakazaki N."/>
            <person name="Shimpo S."/>
            <person name="Takeuchi C."/>
            <person name="Yamada M."/>
            <person name="Tabata S."/>
        </authorList>
    </citation>
    <scope>NUCLEOTIDE SEQUENCE [LARGE SCALE GENOMIC DNA]</scope>
    <source>
        <strain evidence="11">ATCC 29082 / PCC 7421</strain>
    </source>
</reference>
<evidence type="ECO:0000256" key="5">
    <source>
        <dbReference type="ARBA" id="ARBA00022573"/>
    </source>
</evidence>
<dbReference type="PANTHER" id="PTHR34308:SF1">
    <property type="entry name" value="COBALAMIN BIOSYNTHESIS PROTEIN CBIB"/>
    <property type="match status" value="1"/>
</dbReference>
<keyword evidence="6 9" id="KW-0812">Transmembrane</keyword>
<evidence type="ECO:0000256" key="1">
    <source>
        <dbReference type="ARBA" id="ARBA00004651"/>
    </source>
</evidence>
<comment type="subcellular location">
    <subcellularLocation>
        <location evidence="1 9">Cell membrane</location>
        <topology evidence="1 9">Multi-pass membrane protein</topology>
    </subcellularLocation>
</comment>
<evidence type="ECO:0000313" key="10">
    <source>
        <dbReference type="EMBL" id="BAC90389.1"/>
    </source>
</evidence>
<organism evidence="10 11">
    <name type="scientific">Gloeobacter violaceus (strain ATCC 29082 / PCC 7421)</name>
    <dbReference type="NCBI Taxonomy" id="251221"/>
    <lineage>
        <taxon>Bacteria</taxon>
        <taxon>Bacillati</taxon>
        <taxon>Cyanobacteriota</taxon>
        <taxon>Cyanophyceae</taxon>
        <taxon>Gloeobacterales</taxon>
        <taxon>Gloeobacteraceae</taxon>
        <taxon>Gloeobacter</taxon>
    </lineage>
</organism>
<feature type="transmembrane region" description="Helical" evidence="9">
    <location>
        <begin position="53"/>
        <end position="78"/>
    </location>
</feature>
<dbReference type="FunCoup" id="Q7NHT7">
    <property type="interactions" value="90"/>
</dbReference>
<dbReference type="RefSeq" id="WP_011142443.1">
    <property type="nucleotide sequence ID" value="NC_005125.1"/>
</dbReference>
<dbReference type="GO" id="GO:0005886">
    <property type="term" value="C:plasma membrane"/>
    <property type="evidence" value="ECO:0007669"/>
    <property type="project" value="UniProtKB-SubCell"/>
</dbReference>
<evidence type="ECO:0000256" key="6">
    <source>
        <dbReference type="ARBA" id="ARBA00022692"/>
    </source>
</evidence>
<dbReference type="KEGG" id="gvi:glr2448"/>
<comment type="pathway">
    <text evidence="2 9">Cofactor biosynthesis; adenosylcobalamin biosynthesis.</text>
</comment>
<dbReference type="STRING" id="251221.gene:10759946"/>
<gene>
    <name evidence="9 10" type="primary">cobD</name>
</gene>
<dbReference type="HOGENOM" id="CLU_054212_0_0_3"/>
<dbReference type="eggNOG" id="COG1270">
    <property type="taxonomic scope" value="Bacteria"/>
</dbReference>
<dbReference type="GO" id="GO:0048472">
    <property type="term" value="F:threonine-phosphate decarboxylase activity"/>
    <property type="evidence" value="ECO:0007669"/>
    <property type="project" value="InterPro"/>
</dbReference>
<dbReference type="PhylomeDB" id="Q7NHT7"/>
<dbReference type="OrthoDB" id="9811967at2"/>
<dbReference type="Pfam" id="PF03186">
    <property type="entry name" value="CobD_Cbib"/>
    <property type="match status" value="1"/>
</dbReference>
<evidence type="ECO:0000256" key="7">
    <source>
        <dbReference type="ARBA" id="ARBA00022989"/>
    </source>
</evidence>
<dbReference type="AlphaFoldDB" id="Q7NHT7"/>
<dbReference type="GO" id="GO:0009236">
    <property type="term" value="P:cobalamin biosynthetic process"/>
    <property type="evidence" value="ECO:0007669"/>
    <property type="project" value="UniProtKB-UniRule"/>
</dbReference>
<dbReference type="EnsemblBacteria" id="BAC90389">
    <property type="protein sequence ID" value="BAC90389"/>
    <property type="gene ID" value="BAC90389"/>
</dbReference>
<name>Q7NHT7_GLOVI</name>
<keyword evidence="5 9" id="KW-0169">Cobalamin biosynthesis</keyword>
<evidence type="ECO:0000313" key="11">
    <source>
        <dbReference type="Proteomes" id="UP000000557"/>
    </source>
</evidence>
<dbReference type="GO" id="GO:0015420">
    <property type="term" value="F:ABC-type vitamin B12 transporter activity"/>
    <property type="evidence" value="ECO:0007669"/>
    <property type="project" value="UniProtKB-UniRule"/>
</dbReference>
<comment type="function">
    <text evidence="9">Converts cobyric acid to cobinamide by the addition of aminopropanol on the F carboxylic group.</text>
</comment>
<dbReference type="InterPro" id="IPR004485">
    <property type="entry name" value="Cobalamin_biosynth_CobD/CbiB"/>
</dbReference>
<reference evidence="10 11" key="2">
    <citation type="journal article" date="2003" name="DNA Res.">
        <title>Complete genome structure of Gloeobacter violaceus PCC 7421, a cyanobacterium that lacks thylakoids (supplement).</title>
        <authorList>
            <person name="Nakamura Y."/>
            <person name="Kaneko T."/>
            <person name="Sato S."/>
            <person name="Mimuro M."/>
            <person name="Miyashita H."/>
            <person name="Tsuchiya T."/>
            <person name="Sasamoto S."/>
            <person name="Watanabe A."/>
            <person name="Kawashima K."/>
            <person name="Kishida Y."/>
            <person name="Kiyokawa C."/>
            <person name="Kohara M."/>
            <person name="Matsumoto M."/>
            <person name="Matsuno A."/>
            <person name="Nakazaki N."/>
            <person name="Shimpo S."/>
            <person name="Takeuchi C."/>
            <person name="Yamada M."/>
            <person name="Tabata S."/>
        </authorList>
    </citation>
    <scope>NUCLEOTIDE SEQUENCE [LARGE SCALE GENOMIC DNA]</scope>
    <source>
        <strain evidence="11">ATCC 29082 / PCC 7421</strain>
    </source>
</reference>
<evidence type="ECO:0000256" key="2">
    <source>
        <dbReference type="ARBA" id="ARBA00004953"/>
    </source>
</evidence>
<dbReference type="PATRIC" id="fig|251221.4.peg.2484"/>
<evidence type="ECO:0000256" key="8">
    <source>
        <dbReference type="ARBA" id="ARBA00023136"/>
    </source>
</evidence>
<feature type="transmembrane region" description="Helical" evidence="9">
    <location>
        <begin position="293"/>
        <end position="312"/>
    </location>
</feature>
<keyword evidence="4 9" id="KW-1003">Cell membrane</keyword>
<keyword evidence="7 9" id="KW-1133">Transmembrane helix</keyword>
<evidence type="ECO:0000256" key="9">
    <source>
        <dbReference type="HAMAP-Rule" id="MF_00024"/>
    </source>
</evidence>
<evidence type="ECO:0000256" key="3">
    <source>
        <dbReference type="ARBA" id="ARBA00006263"/>
    </source>
</evidence>
<dbReference type="InParanoid" id="Q7NHT7"/>
<protein>
    <recommendedName>
        <fullName evidence="9">Cobalamin biosynthesis protein CobD</fullName>
    </recommendedName>
</protein>